<evidence type="ECO:0000313" key="3">
    <source>
        <dbReference type="Proteomes" id="UP000078561"/>
    </source>
</evidence>
<gene>
    <name evidence="2" type="primary">ABSGL_10802.1 scaffold 12033</name>
</gene>
<accession>A0A163JV42</accession>
<feature type="region of interest" description="Disordered" evidence="1">
    <location>
        <begin position="49"/>
        <end position="68"/>
    </location>
</feature>
<sequence>MDISCKPSAAPISPKPLGKDRVTALQHLGCTFNEGDHNVTKVATPTVPVGQEEEPMPTFMKPVEEEKV</sequence>
<evidence type="ECO:0000313" key="2">
    <source>
        <dbReference type="EMBL" id="SAM04936.1"/>
    </source>
</evidence>
<dbReference type="OrthoDB" id="2204029at2759"/>
<name>A0A163JV42_ABSGL</name>
<dbReference type="EMBL" id="LT554417">
    <property type="protein sequence ID" value="SAM04936.1"/>
    <property type="molecule type" value="Genomic_DNA"/>
</dbReference>
<dbReference type="Proteomes" id="UP000078561">
    <property type="component" value="Unassembled WGS sequence"/>
</dbReference>
<dbReference type="InParanoid" id="A0A163JV42"/>
<dbReference type="AlphaFoldDB" id="A0A163JV42"/>
<evidence type="ECO:0000256" key="1">
    <source>
        <dbReference type="SAM" id="MobiDB-lite"/>
    </source>
</evidence>
<reference evidence="2" key="1">
    <citation type="submission" date="2016-04" db="EMBL/GenBank/DDBJ databases">
        <authorList>
            <person name="Evans L.H."/>
            <person name="Alamgir A."/>
            <person name="Owens N."/>
            <person name="Weber N.D."/>
            <person name="Virtaneva K."/>
            <person name="Barbian K."/>
            <person name="Babar A."/>
            <person name="Rosenke K."/>
        </authorList>
    </citation>
    <scope>NUCLEOTIDE SEQUENCE [LARGE SCALE GENOMIC DNA]</scope>
    <source>
        <strain evidence="2">CBS 101.48</strain>
    </source>
</reference>
<protein>
    <submittedName>
        <fullName evidence="2">Uncharacterized protein</fullName>
    </submittedName>
</protein>
<keyword evidence="3" id="KW-1185">Reference proteome</keyword>
<proteinExistence type="predicted"/>
<organism evidence="2">
    <name type="scientific">Absidia glauca</name>
    <name type="common">Pin mould</name>
    <dbReference type="NCBI Taxonomy" id="4829"/>
    <lineage>
        <taxon>Eukaryota</taxon>
        <taxon>Fungi</taxon>
        <taxon>Fungi incertae sedis</taxon>
        <taxon>Mucoromycota</taxon>
        <taxon>Mucoromycotina</taxon>
        <taxon>Mucoromycetes</taxon>
        <taxon>Mucorales</taxon>
        <taxon>Cunninghamellaceae</taxon>
        <taxon>Absidia</taxon>
    </lineage>
</organism>